<dbReference type="InterPro" id="IPR000524">
    <property type="entry name" value="Tscrpt_reg_HTH_GntR"/>
</dbReference>
<dbReference type="InterPro" id="IPR036388">
    <property type="entry name" value="WH-like_DNA-bd_sf"/>
</dbReference>
<evidence type="ECO:0000259" key="4">
    <source>
        <dbReference type="PROSITE" id="PS50949"/>
    </source>
</evidence>
<dbReference type="GO" id="GO:0003700">
    <property type="term" value="F:DNA-binding transcription factor activity"/>
    <property type="evidence" value="ECO:0007669"/>
    <property type="project" value="InterPro"/>
</dbReference>
<dbReference type="CDD" id="cd07377">
    <property type="entry name" value="WHTH_GntR"/>
    <property type="match status" value="1"/>
</dbReference>
<dbReference type="RefSeq" id="WP_136791717.1">
    <property type="nucleotide sequence ID" value="NZ_SWAU01000035.1"/>
</dbReference>
<dbReference type="PROSITE" id="PS50949">
    <property type="entry name" value="HTH_GNTR"/>
    <property type="match status" value="2"/>
</dbReference>
<feature type="domain" description="HTH gntR-type" evidence="4">
    <location>
        <begin position="4"/>
        <end position="71"/>
    </location>
</feature>
<dbReference type="SUPFAM" id="SSF46785">
    <property type="entry name" value="Winged helix' DNA-binding domain"/>
    <property type="match status" value="2"/>
</dbReference>
<dbReference type="Proteomes" id="UP000306340">
    <property type="component" value="Unassembled WGS sequence"/>
</dbReference>
<dbReference type="PANTHER" id="PTHR43537">
    <property type="entry name" value="TRANSCRIPTIONAL REGULATOR, GNTR FAMILY"/>
    <property type="match status" value="1"/>
</dbReference>
<organism evidence="5 6">
    <name type="scientific">Cereibacter changlensis</name>
    <dbReference type="NCBI Taxonomy" id="402884"/>
    <lineage>
        <taxon>Bacteria</taxon>
        <taxon>Pseudomonadati</taxon>
        <taxon>Pseudomonadota</taxon>
        <taxon>Alphaproteobacteria</taxon>
        <taxon>Rhodobacterales</taxon>
        <taxon>Paracoccaceae</taxon>
        <taxon>Cereibacter</taxon>
    </lineage>
</organism>
<dbReference type="InterPro" id="IPR036390">
    <property type="entry name" value="WH_DNA-bd_sf"/>
</dbReference>
<name>A0A4U0YXE3_9RHOB</name>
<reference evidence="5 6" key="1">
    <citation type="submission" date="2019-04" db="EMBL/GenBank/DDBJ databases">
        <title>Crypto-aerobic microbial life in anoxic (sulfidic) marine sediments.</title>
        <authorList>
            <person name="Bhattacharya S."/>
            <person name="Roy C."/>
            <person name="Mondal N."/>
            <person name="Sarkar J."/>
            <person name="Mandal S."/>
            <person name="Rameez M.J."/>
            <person name="Ghosh W."/>
        </authorList>
    </citation>
    <scope>NUCLEOTIDE SEQUENCE [LARGE SCALE GENOMIC DNA]</scope>
    <source>
        <strain evidence="5 6">SBBC</strain>
    </source>
</reference>
<sequence length="329" mass="36489">MRHKAYYALVRDVIAANIASGALPQGVRLLTAAVAERLSISRSPVKRALDDLEAEGLISPLPGQGYVVGPPIPPGQSPSRENLHALDLDLTGMQVENELVVQPLWEELQEPLARAILHTIPFGAFQISESAVADEFSVSRTVAHEALVRLNADGLISKRRSSHWMAGPMSARMLDEAYELRRQLEPQALVACAAGLERDALLGMRAALDAAAKQIHRISPQRIDGFEVDLHVTCLARLRNQRLHRLLMGLQFDHIINRLFRNILQVVDDSALISEHRLVLEHLLIGNAEGTASALAFHLKEDHQRTRARLKVLSIFDDPPTPAWMTRIH</sequence>
<dbReference type="PANTHER" id="PTHR43537:SF5">
    <property type="entry name" value="UXU OPERON TRANSCRIPTIONAL REGULATOR"/>
    <property type="match status" value="1"/>
</dbReference>
<evidence type="ECO:0000313" key="5">
    <source>
        <dbReference type="EMBL" id="TKA97482.1"/>
    </source>
</evidence>
<feature type="domain" description="HTH gntR-type" evidence="4">
    <location>
        <begin position="102"/>
        <end position="173"/>
    </location>
</feature>
<dbReference type="Pfam" id="PF00392">
    <property type="entry name" value="GntR"/>
    <property type="match status" value="1"/>
</dbReference>
<evidence type="ECO:0000256" key="1">
    <source>
        <dbReference type="ARBA" id="ARBA00023015"/>
    </source>
</evidence>
<gene>
    <name evidence="5" type="ORF">FAZ78_05835</name>
</gene>
<keyword evidence="3" id="KW-0804">Transcription</keyword>
<protein>
    <submittedName>
        <fullName evidence="5">GntR family transcriptional regulator</fullName>
    </submittedName>
</protein>
<evidence type="ECO:0000256" key="2">
    <source>
        <dbReference type="ARBA" id="ARBA00023125"/>
    </source>
</evidence>
<dbReference type="Gene3D" id="1.10.10.10">
    <property type="entry name" value="Winged helix-like DNA-binding domain superfamily/Winged helix DNA-binding domain"/>
    <property type="match status" value="2"/>
</dbReference>
<dbReference type="Pfam" id="PF07729">
    <property type="entry name" value="FCD"/>
    <property type="match status" value="1"/>
</dbReference>
<proteinExistence type="predicted"/>
<evidence type="ECO:0000313" key="6">
    <source>
        <dbReference type="Proteomes" id="UP000306340"/>
    </source>
</evidence>
<dbReference type="GO" id="GO:0003677">
    <property type="term" value="F:DNA binding"/>
    <property type="evidence" value="ECO:0007669"/>
    <property type="project" value="UniProtKB-KW"/>
</dbReference>
<dbReference type="SMART" id="SM00345">
    <property type="entry name" value="HTH_GNTR"/>
    <property type="match status" value="2"/>
</dbReference>
<dbReference type="Gene3D" id="1.20.120.530">
    <property type="entry name" value="GntR ligand-binding domain-like"/>
    <property type="match status" value="1"/>
</dbReference>
<comment type="caution">
    <text evidence="5">The sequence shown here is derived from an EMBL/GenBank/DDBJ whole genome shotgun (WGS) entry which is preliminary data.</text>
</comment>
<accession>A0A4U0YXE3</accession>
<dbReference type="AlphaFoldDB" id="A0A4U0YXE3"/>
<dbReference type="InterPro" id="IPR011711">
    <property type="entry name" value="GntR_C"/>
</dbReference>
<keyword evidence="2" id="KW-0238">DNA-binding</keyword>
<dbReference type="SUPFAM" id="SSF48008">
    <property type="entry name" value="GntR ligand-binding domain-like"/>
    <property type="match status" value="1"/>
</dbReference>
<evidence type="ECO:0000256" key="3">
    <source>
        <dbReference type="ARBA" id="ARBA00023163"/>
    </source>
</evidence>
<dbReference type="EMBL" id="SWAU01000035">
    <property type="protein sequence ID" value="TKA97482.1"/>
    <property type="molecule type" value="Genomic_DNA"/>
</dbReference>
<dbReference type="InterPro" id="IPR008920">
    <property type="entry name" value="TF_FadR/GntR_C"/>
</dbReference>
<keyword evidence="1" id="KW-0805">Transcription regulation</keyword>